<comment type="caution">
    <text evidence="2">The sequence shown here is derived from an EMBL/GenBank/DDBJ whole genome shotgun (WGS) entry which is preliminary data.</text>
</comment>
<reference evidence="2 3" key="1">
    <citation type="submission" date="2023-03" db="EMBL/GenBank/DDBJ databases">
        <title>WGS of Methanotrichaceae archaeon Mx.</title>
        <authorList>
            <person name="Sorokin D.Y."/>
            <person name="Merkel A.Y."/>
        </authorList>
    </citation>
    <scope>NUCLEOTIDE SEQUENCE [LARGE SCALE GENOMIC DNA]</scope>
    <source>
        <strain evidence="2 3">Mx</strain>
    </source>
</reference>
<evidence type="ECO:0000313" key="2">
    <source>
        <dbReference type="EMBL" id="MDF0591244.1"/>
    </source>
</evidence>
<proteinExistence type="predicted"/>
<keyword evidence="3" id="KW-1185">Reference proteome</keyword>
<dbReference type="RefSeq" id="WP_316967002.1">
    <property type="nucleotide sequence ID" value="NZ_JARFPK010000032.1"/>
</dbReference>
<protein>
    <submittedName>
        <fullName evidence="2">Uncharacterized protein</fullName>
    </submittedName>
</protein>
<evidence type="ECO:0000256" key="1">
    <source>
        <dbReference type="SAM" id="MobiDB-lite"/>
    </source>
</evidence>
<organism evidence="2 3">
    <name type="scientific">Candidatus Methanocrinis natronophilus</name>
    <dbReference type="NCBI Taxonomy" id="3033396"/>
    <lineage>
        <taxon>Archaea</taxon>
        <taxon>Methanobacteriati</taxon>
        <taxon>Methanobacteriota</taxon>
        <taxon>Stenosarchaea group</taxon>
        <taxon>Methanomicrobia</taxon>
        <taxon>Methanotrichales</taxon>
        <taxon>Methanotrichaceae</taxon>
        <taxon>Methanocrinis</taxon>
    </lineage>
</organism>
<evidence type="ECO:0000313" key="3">
    <source>
        <dbReference type="Proteomes" id="UP001220010"/>
    </source>
</evidence>
<dbReference type="Proteomes" id="UP001220010">
    <property type="component" value="Unassembled WGS sequence"/>
</dbReference>
<accession>A0ABT5X962</accession>
<name>A0ABT5X962_9EURY</name>
<sequence>MDSVSRKPHARSGAILAKKEL</sequence>
<feature type="compositionally biased region" description="Basic residues" evidence="1">
    <location>
        <begin position="1"/>
        <end position="10"/>
    </location>
</feature>
<feature type="region of interest" description="Disordered" evidence="1">
    <location>
        <begin position="1"/>
        <end position="21"/>
    </location>
</feature>
<dbReference type="EMBL" id="JARFPK010000032">
    <property type="protein sequence ID" value="MDF0591244.1"/>
    <property type="molecule type" value="Genomic_DNA"/>
</dbReference>
<gene>
    <name evidence="2" type="ORF">P0O15_08730</name>
</gene>